<dbReference type="GO" id="GO:0030288">
    <property type="term" value="C:outer membrane-bounded periplasmic space"/>
    <property type="evidence" value="ECO:0007669"/>
    <property type="project" value="InterPro"/>
</dbReference>
<protein>
    <recommendedName>
        <fullName evidence="5">Curli production assembly/transport component CsgG</fullName>
    </recommendedName>
</protein>
<name>A0AAI9SD95_9BURK</name>
<feature type="signal peptide" evidence="2">
    <location>
        <begin position="1"/>
        <end position="23"/>
    </location>
</feature>
<feature type="chain" id="PRO_5042588907" description="Curli production assembly/transport component CsgG" evidence="2">
    <location>
        <begin position="24"/>
        <end position="417"/>
    </location>
</feature>
<dbReference type="Proteomes" id="UP000469462">
    <property type="component" value="Unassembled WGS sequence"/>
</dbReference>
<feature type="compositionally biased region" description="Polar residues" evidence="1">
    <location>
        <begin position="66"/>
        <end position="76"/>
    </location>
</feature>
<keyword evidence="2" id="KW-0732">Signal</keyword>
<dbReference type="AlphaFoldDB" id="A0AAI9SD95"/>
<sequence length="417" mass="44661">MTLNFKNLFAAGCCALLAGSASASIVTVEVNGTGVDYRAARADALKEALFRVTGVSVSVDEVSHLSLDTSSTTENGESSRKTDISKSQRQVLQEKAGGYIDSYDELDRSKGADGLTNVRFRVSVYRYDMPGMNDTRRSISVLGIDSPAGACFNSKLEGDKISEALTQALMNALQTTRKFAVLDRGSAGLEAEKAFILQEAAGREEAKLGQARGADYVVSGKVGGFRAVESSRTIKLTGDKLTSRSASLDAQLNLMLLASRQVKFARKVHVKLADAEIRGLSCNQILDRLSERAAAQMVAPALLSIYPPIVTSVSGDTFTVNYGEGDIAPGSVYGVYSTGDKIYDPYTKESLGRIETLAGKAKAIDVKPKYTVFKLTEGKAEVLRPGVIVRPLASETRKASAPAKPKQSLKSKMDDAW</sequence>
<dbReference type="InterPro" id="IPR005534">
    <property type="entry name" value="Curli_assmbl/transp-comp_CsgG"/>
</dbReference>
<feature type="compositionally biased region" description="Basic and acidic residues" evidence="1">
    <location>
        <begin position="77"/>
        <end position="86"/>
    </location>
</feature>
<evidence type="ECO:0000256" key="2">
    <source>
        <dbReference type="SAM" id="SignalP"/>
    </source>
</evidence>
<proteinExistence type="predicted"/>
<organism evidence="3 4">
    <name type="scientific">Sutterella seckii</name>
    <dbReference type="NCBI Taxonomy" id="1944635"/>
    <lineage>
        <taxon>Bacteria</taxon>
        <taxon>Pseudomonadati</taxon>
        <taxon>Pseudomonadota</taxon>
        <taxon>Betaproteobacteria</taxon>
        <taxon>Burkholderiales</taxon>
        <taxon>Sutterellaceae</taxon>
        <taxon>Sutterella</taxon>
    </lineage>
</organism>
<dbReference type="RefSeq" id="WP_139689088.1">
    <property type="nucleotide sequence ID" value="NZ_WEHW01000004.1"/>
</dbReference>
<dbReference type="EMBL" id="WEHW01000004">
    <property type="protein sequence ID" value="KAB7652310.1"/>
    <property type="molecule type" value="Genomic_DNA"/>
</dbReference>
<evidence type="ECO:0000313" key="3">
    <source>
        <dbReference type="EMBL" id="KAB7652310.1"/>
    </source>
</evidence>
<comment type="caution">
    <text evidence="3">The sequence shown here is derived from an EMBL/GenBank/DDBJ whole genome shotgun (WGS) entry which is preliminary data.</text>
</comment>
<evidence type="ECO:0000313" key="4">
    <source>
        <dbReference type="Proteomes" id="UP000469462"/>
    </source>
</evidence>
<feature type="region of interest" description="Disordered" evidence="1">
    <location>
        <begin position="395"/>
        <end position="417"/>
    </location>
</feature>
<reference evidence="3 4" key="1">
    <citation type="submission" date="2019-10" db="EMBL/GenBank/DDBJ databases">
        <title>Genome diversity of Sutterella seckii.</title>
        <authorList>
            <person name="Chaplin A.V."/>
            <person name="Sokolova S.R."/>
            <person name="Mosin K.A."/>
            <person name="Ivanova E.L."/>
            <person name="Kochetkova T.O."/>
            <person name="Goltsov A.Y."/>
            <person name="Trofimov D.Y."/>
            <person name="Efimov B.A."/>
        </authorList>
    </citation>
    <scope>NUCLEOTIDE SEQUENCE [LARGE SCALE GENOMIC DNA]</scope>
    <source>
        <strain evidence="3 4">ASD3426</strain>
    </source>
</reference>
<accession>A0AAI9SD95</accession>
<feature type="region of interest" description="Disordered" evidence="1">
    <location>
        <begin position="66"/>
        <end position="87"/>
    </location>
</feature>
<gene>
    <name evidence="3" type="ORF">GBM96_02440</name>
</gene>
<evidence type="ECO:0008006" key="5">
    <source>
        <dbReference type="Google" id="ProtNLM"/>
    </source>
</evidence>
<dbReference type="Pfam" id="PF03783">
    <property type="entry name" value="CsgG"/>
    <property type="match status" value="1"/>
</dbReference>
<keyword evidence="4" id="KW-1185">Reference proteome</keyword>
<evidence type="ECO:0000256" key="1">
    <source>
        <dbReference type="SAM" id="MobiDB-lite"/>
    </source>
</evidence>